<evidence type="ECO:0000313" key="5">
    <source>
        <dbReference type="WBParaSite" id="TASK_0000222301-mRNA-1"/>
    </source>
</evidence>
<keyword evidence="4" id="KW-1185">Reference proteome</keyword>
<dbReference type="WBParaSite" id="TASK_0000222301-mRNA-1">
    <property type="protein sequence ID" value="TASK_0000222301-mRNA-1"/>
    <property type="gene ID" value="TASK_0000222301"/>
</dbReference>
<name>A0A0R3VXS9_TAEAS</name>
<dbReference type="InterPro" id="IPR036259">
    <property type="entry name" value="MFS_trans_sf"/>
</dbReference>
<evidence type="ECO:0000313" key="4">
    <source>
        <dbReference type="Proteomes" id="UP000282613"/>
    </source>
</evidence>
<feature type="chain" id="PRO_5043132527" evidence="2">
    <location>
        <begin position="21"/>
        <end position="163"/>
    </location>
</feature>
<dbReference type="EMBL" id="UYRS01001239">
    <property type="protein sequence ID" value="VDK24599.1"/>
    <property type="molecule type" value="Genomic_DNA"/>
</dbReference>
<evidence type="ECO:0000313" key="3">
    <source>
        <dbReference type="EMBL" id="VDK24599.1"/>
    </source>
</evidence>
<feature type="transmembrane region" description="Helical" evidence="1">
    <location>
        <begin position="90"/>
        <end position="111"/>
    </location>
</feature>
<keyword evidence="1" id="KW-0812">Transmembrane</keyword>
<feature type="signal peptide" evidence="2">
    <location>
        <begin position="1"/>
        <end position="20"/>
    </location>
</feature>
<keyword evidence="2" id="KW-0732">Signal</keyword>
<dbReference type="Gene3D" id="1.20.1250.20">
    <property type="entry name" value="MFS general substrate transporter like domains"/>
    <property type="match status" value="1"/>
</dbReference>
<protein>
    <submittedName>
        <fullName evidence="5">MFS domain-containing protein</fullName>
    </submittedName>
</protein>
<organism evidence="5">
    <name type="scientific">Taenia asiatica</name>
    <name type="common">Asian tapeworm</name>
    <dbReference type="NCBI Taxonomy" id="60517"/>
    <lineage>
        <taxon>Eukaryota</taxon>
        <taxon>Metazoa</taxon>
        <taxon>Spiralia</taxon>
        <taxon>Lophotrochozoa</taxon>
        <taxon>Platyhelminthes</taxon>
        <taxon>Cestoda</taxon>
        <taxon>Eucestoda</taxon>
        <taxon>Cyclophyllidea</taxon>
        <taxon>Taeniidae</taxon>
        <taxon>Taenia</taxon>
    </lineage>
</organism>
<sequence length="163" mass="17807">MLCFLLLWALAFITFPYVTAGPAGRPLYAIWVFLLFFSLSAHFVVVPGTCTRVFGPLHMATIYGLVYFATCPSALITAAVVSQFKLAGHWIAVYTACGCACLLAFVCALFIRDKDAHCVGFTNSICAALCDPLRKSHSEDDMENHYDVFEVDEVSSTTSQKAA</sequence>
<dbReference type="OrthoDB" id="410267at2759"/>
<dbReference type="AlphaFoldDB" id="A0A0R3VXS9"/>
<feature type="transmembrane region" description="Helical" evidence="1">
    <location>
        <begin position="30"/>
        <end position="50"/>
    </location>
</feature>
<gene>
    <name evidence="3" type="ORF">TASK_LOCUS2224</name>
</gene>
<accession>A0A0R3VXS9</accession>
<reference evidence="5" key="1">
    <citation type="submission" date="2017-02" db="UniProtKB">
        <authorList>
            <consortium name="WormBaseParasite"/>
        </authorList>
    </citation>
    <scope>IDENTIFICATION</scope>
</reference>
<keyword evidence="1" id="KW-1133">Transmembrane helix</keyword>
<dbReference type="SUPFAM" id="SSF103473">
    <property type="entry name" value="MFS general substrate transporter"/>
    <property type="match status" value="1"/>
</dbReference>
<reference evidence="3 4" key="2">
    <citation type="submission" date="2018-11" db="EMBL/GenBank/DDBJ databases">
        <authorList>
            <consortium name="Pathogen Informatics"/>
        </authorList>
    </citation>
    <scope>NUCLEOTIDE SEQUENCE [LARGE SCALE GENOMIC DNA]</scope>
</reference>
<keyword evidence="1" id="KW-0472">Membrane</keyword>
<proteinExistence type="predicted"/>
<evidence type="ECO:0000256" key="2">
    <source>
        <dbReference type="SAM" id="SignalP"/>
    </source>
</evidence>
<feature type="transmembrane region" description="Helical" evidence="1">
    <location>
        <begin position="62"/>
        <end position="84"/>
    </location>
</feature>
<dbReference type="Proteomes" id="UP000282613">
    <property type="component" value="Unassembled WGS sequence"/>
</dbReference>
<evidence type="ECO:0000256" key="1">
    <source>
        <dbReference type="SAM" id="Phobius"/>
    </source>
</evidence>